<keyword evidence="3" id="KW-1185">Reference proteome</keyword>
<dbReference type="Proteomes" id="UP001642484">
    <property type="component" value="Unassembled WGS sequence"/>
</dbReference>
<keyword evidence="1" id="KW-0812">Transmembrane</keyword>
<comment type="caution">
    <text evidence="2">The sequence shown here is derived from an EMBL/GenBank/DDBJ whole genome shotgun (WGS) entry which is preliminary data.</text>
</comment>
<gene>
    <name evidence="2" type="ORF">CCMP2556_LOCUS51807</name>
</gene>
<evidence type="ECO:0000313" key="2">
    <source>
        <dbReference type="EMBL" id="CAK9111642.1"/>
    </source>
</evidence>
<keyword evidence="1" id="KW-1133">Transmembrane helix</keyword>
<sequence>MVSSQRKRSQTFGTHLRVLQDSERRKIYDTFGTDLGRIGRLLILLGLVAVVLYFADAKPRGTCRGASRIPCQNRPGKHSMFARKRAEGEAVQENYMYSQTLINMH</sequence>
<evidence type="ECO:0000256" key="1">
    <source>
        <dbReference type="SAM" id="Phobius"/>
    </source>
</evidence>
<organism evidence="2 3">
    <name type="scientific">Durusdinium trenchii</name>
    <dbReference type="NCBI Taxonomy" id="1381693"/>
    <lineage>
        <taxon>Eukaryota</taxon>
        <taxon>Sar</taxon>
        <taxon>Alveolata</taxon>
        <taxon>Dinophyceae</taxon>
        <taxon>Suessiales</taxon>
        <taxon>Symbiodiniaceae</taxon>
        <taxon>Durusdinium</taxon>
    </lineage>
</organism>
<protein>
    <submittedName>
        <fullName evidence="2">Uncharacterized protein</fullName>
    </submittedName>
</protein>
<accession>A0ABP0SGW4</accession>
<feature type="transmembrane region" description="Helical" evidence="1">
    <location>
        <begin position="38"/>
        <end position="55"/>
    </location>
</feature>
<dbReference type="EMBL" id="CAXAMN010027583">
    <property type="protein sequence ID" value="CAK9111642.1"/>
    <property type="molecule type" value="Genomic_DNA"/>
</dbReference>
<proteinExistence type="predicted"/>
<keyword evidence="1" id="KW-0472">Membrane</keyword>
<reference evidence="2 3" key="1">
    <citation type="submission" date="2024-02" db="EMBL/GenBank/DDBJ databases">
        <authorList>
            <person name="Chen Y."/>
            <person name="Shah S."/>
            <person name="Dougan E. K."/>
            <person name="Thang M."/>
            <person name="Chan C."/>
        </authorList>
    </citation>
    <scope>NUCLEOTIDE SEQUENCE [LARGE SCALE GENOMIC DNA]</scope>
</reference>
<name>A0ABP0SGW4_9DINO</name>
<evidence type="ECO:0000313" key="3">
    <source>
        <dbReference type="Proteomes" id="UP001642484"/>
    </source>
</evidence>